<evidence type="ECO:0000313" key="4">
    <source>
        <dbReference type="EMBL" id="RVT40275.1"/>
    </source>
</evidence>
<gene>
    <name evidence="4" type="ORF">ENE74_13210</name>
</gene>
<dbReference type="InterPro" id="IPR001647">
    <property type="entry name" value="HTH_TetR"/>
</dbReference>
<organism evidence="4 5">
    <name type="scientific">Sphingobium algorifonticola</name>
    <dbReference type="NCBI Taxonomy" id="2008318"/>
    <lineage>
        <taxon>Bacteria</taxon>
        <taxon>Pseudomonadati</taxon>
        <taxon>Pseudomonadota</taxon>
        <taxon>Alphaproteobacteria</taxon>
        <taxon>Sphingomonadales</taxon>
        <taxon>Sphingomonadaceae</taxon>
        <taxon>Sphingobium</taxon>
    </lineage>
</organism>
<name>A0A437J5R3_9SPHN</name>
<feature type="DNA-binding region" description="H-T-H motif" evidence="2">
    <location>
        <begin position="71"/>
        <end position="90"/>
    </location>
</feature>
<dbReference type="SUPFAM" id="SSF48498">
    <property type="entry name" value="Tetracyclin repressor-like, C-terminal domain"/>
    <property type="match status" value="1"/>
</dbReference>
<dbReference type="InterPro" id="IPR036271">
    <property type="entry name" value="Tet_transcr_reg_TetR-rel_C_sf"/>
</dbReference>
<dbReference type="InterPro" id="IPR050624">
    <property type="entry name" value="HTH-type_Tx_Regulator"/>
</dbReference>
<dbReference type="Pfam" id="PF00440">
    <property type="entry name" value="TetR_N"/>
    <property type="match status" value="1"/>
</dbReference>
<dbReference type="PROSITE" id="PS50977">
    <property type="entry name" value="HTH_TETR_2"/>
    <property type="match status" value="1"/>
</dbReference>
<dbReference type="AlphaFoldDB" id="A0A437J5R3"/>
<protein>
    <submittedName>
        <fullName evidence="4">TetR/AcrR family transcriptional regulator</fullName>
    </submittedName>
</protein>
<dbReference type="InterPro" id="IPR009057">
    <property type="entry name" value="Homeodomain-like_sf"/>
</dbReference>
<dbReference type="EMBL" id="RZUL01000004">
    <property type="protein sequence ID" value="RVT40275.1"/>
    <property type="molecule type" value="Genomic_DNA"/>
</dbReference>
<dbReference type="OrthoDB" id="9808189at2"/>
<dbReference type="Proteomes" id="UP000282977">
    <property type="component" value="Unassembled WGS sequence"/>
</dbReference>
<comment type="caution">
    <text evidence="4">The sequence shown here is derived from an EMBL/GenBank/DDBJ whole genome shotgun (WGS) entry which is preliminary data.</text>
</comment>
<proteinExistence type="predicted"/>
<dbReference type="Gene3D" id="1.10.10.60">
    <property type="entry name" value="Homeodomain-like"/>
    <property type="match status" value="1"/>
</dbReference>
<dbReference type="PANTHER" id="PTHR43479:SF11">
    <property type="entry name" value="ACREF_ENVCD OPERON REPRESSOR-RELATED"/>
    <property type="match status" value="1"/>
</dbReference>
<evidence type="ECO:0000259" key="3">
    <source>
        <dbReference type="PROSITE" id="PS50977"/>
    </source>
</evidence>
<dbReference type="PANTHER" id="PTHR43479">
    <property type="entry name" value="ACREF/ENVCD OPERON REPRESSOR-RELATED"/>
    <property type="match status" value="1"/>
</dbReference>
<evidence type="ECO:0000256" key="1">
    <source>
        <dbReference type="ARBA" id="ARBA00023125"/>
    </source>
</evidence>
<reference evidence="4 5" key="1">
    <citation type="submission" date="2019-01" db="EMBL/GenBank/DDBJ databases">
        <authorList>
            <person name="Chen W.-M."/>
        </authorList>
    </citation>
    <scope>NUCLEOTIDE SEQUENCE [LARGE SCALE GENOMIC DNA]</scope>
    <source>
        <strain evidence="4 5">TLA-22</strain>
    </source>
</reference>
<evidence type="ECO:0000256" key="2">
    <source>
        <dbReference type="PROSITE-ProRule" id="PRU00335"/>
    </source>
</evidence>
<dbReference type="GO" id="GO:0003677">
    <property type="term" value="F:DNA binding"/>
    <property type="evidence" value="ECO:0007669"/>
    <property type="project" value="UniProtKB-UniRule"/>
</dbReference>
<keyword evidence="5" id="KW-1185">Reference proteome</keyword>
<dbReference type="Gene3D" id="1.10.357.10">
    <property type="entry name" value="Tetracycline Repressor, domain 2"/>
    <property type="match status" value="1"/>
</dbReference>
<sequence>MLYGIGDGLIRSRKLVSRAAKKTKADDSLSFSRHLTAAAQADGKRKGERTRDRLKAAAVVLLETVGYRELRVTDINEHAGVSNALFYVYFKNKQEITQEVLGEFLNVLGKPQQADRPPHANAAESIYYGNLDYSRSVVANPGLMRCLIQFGDEIPEFGRMWNDWNDNWVERACRALIRHEKPALGSEAELRLAVSGLGLMVDGLLRKIFVENSAGLSTAAGTLERDPETLALFLTKLWYRSIYCRELEWMPAAGEEPEPVRTQVRPHRGMTAETLRTPG</sequence>
<accession>A0A437J5R3</accession>
<evidence type="ECO:0000313" key="5">
    <source>
        <dbReference type="Proteomes" id="UP000282977"/>
    </source>
</evidence>
<keyword evidence="1 2" id="KW-0238">DNA-binding</keyword>
<feature type="domain" description="HTH tetR-type" evidence="3">
    <location>
        <begin position="48"/>
        <end position="108"/>
    </location>
</feature>
<dbReference type="SUPFAM" id="SSF46689">
    <property type="entry name" value="Homeodomain-like"/>
    <property type="match status" value="1"/>
</dbReference>